<proteinExistence type="predicted"/>
<dbReference type="Proteomes" id="UP000886842">
    <property type="component" value="Unassembled WGS sequence"/>
</dbReference>
<dbReference type="AlphaFoldDB" id="A0A9D1KMP2"/>
<name>A0A9D1KMP2_9ACTN</name>
<sequence>MGSSNEFMVWFPRQHWARIADRVAALKEPSALVGLPTSGFPGVLELDGTDPCWRLNMGRGWFDGLVGCSVDAHVLARPGWTPEALKAFLEMRDEYAVRGTGGQIQLTAAALATWLQAPLLAERRDDVGIELSFVQADGTVVAAELQDGDAAPLRQQFFTDGLSADLVRRPELLFDESEVSPLPRDLGGELRERAKAVQLAVTDFQDWAGQDASAVPYRAALGPQDLVLTDPDEVDQQHPGLVSAELPDGRRVELLADRDASPFHVRCEVDGAEQAHTDPVTGLVASSVIVEDWVDWILEQSVPDRRETERPWTGTDVSAVLTRAERNIVAYHEQQIAPSGFSTGAELQDWIHEVLEPTTIRPKVSVLDDIGCAMAITEPGFVRRHSRRPGDAEEEPTRFHPVKFHPWLPRDDWYVAFAHATRATPSVAVRTDGARVEGFLSEFSLTPEMVEGHRLPPSTPIHDESWVLVEIPDVTGILAFPVGDTLLQVGWDADGADSFLVAHHLNSRIFHLDRRRMFRRRWGRWLDSEVELSAEELSKGLRAIEAMTAEED</sequence>
<comment type="caution">
    <text evidence="1">The sequence shown here is derived from an EMBL/GenBank/DDBJ whole genome shotgun (WGS) entry which is preliminary data.</text>
</comment>
<dbReference type="EMBL" id="DVLP01000076">
    <property type="protein sequence ID" value="HIT74478.1"/>
    <property type="molecule type" value="Genomic_DNA"/>
</dbReference>
<evidence type="ECO:0000313" key="2">
    <source>
        <dbReference type="Proteomes" id="UP000886842"/>
    </source>
</evidence>
<protein>
    <submittedName>
        <fullName evidence="1">Uncharacterized protein</fullName>
    </submittedName>
</protein>
<accession>A0A9D1KMP2</accession>
<gene>
    <name evidence="1" type="ORF">IAA98_02730</name>
</gene>
<reference evidence="1" key="2">
    <citation type="journal article" date="2021" name="PeerJ">
        <title>Extensive microbial diversity within the chicken gut microbiome revealed by metagenomics and culture.</title>
        <authorList>
            <person name="Gilroy R."/>
            <person name="Ravi A."/>
            <person name="Getino M."/>
            <person name="Pursley I."/>
            <person name="Horton D.L."/>
            <person name="Alikhan N.F."/>
            <person name="Baker D."/>
            <person name="Gharbi K."/>
            <person name="Hall N."/>
            <person name="Watson M."/>
            <person name="Adriaenssens E.M."/>
            <person name="Foster-Nyarko E."/>
            <person name="Jarju S."/>
            <person name="Secka A."/>
            <person name="Antonio M."/>
            <person name="Oren A."/>
            <person name="Chaudhuri R.R."/>
            <person name="La Ragione R."/>
            <person name="Hildebrand F."/>
            <person name="Pallen M.J."/>
        </authorList>
    </citation>
    <scope>NUCLEOTIDE SEQUENCE</scope>
    <source>
        <strain evidence="1">ChiGjej1B1-24693</strain>
    </source>
</reference>
<organism evidence="1 2">
    <name type="scientific">Candidatus Avipropionibacterium avicola</name>
    <dbReference type="NCBI Taxonomy" id="2840701"/>
    <lineage>
        <taxon>Bacteria</taxon>
        <taxon>Bacillati</taxon>
        <taxon>Actinomycetota</taxon>
        <taxon>Actinomycetes</taxon>
        <taxon>Propionibacteriales</taxon>
        <taxon>Propionibacteriaceae</taxon>
        <taxon>Propionibacteriaceae incertae sedis</taxon>
        <taxon>Candidatus Avipropionibacterium</taxon>
    </lineage>
</organism>
<evidence type="ECO:0000313" key="1">
    <source>
        <dbReference type="EMBL" id="HIT74478.1"/>
    </source>
</evidence>
<reference evidence="1" key="1">
    <citation type="submission" date="2020-10" db="EMBL/GenBank/DDBJ databases">
        <authorList>
            <person name="Gilroy R."/>
        </authorList>
    </citation>
    <scope>NUCLEOTIDE SEQUENCE</scope>
    <source>
        <strain evidence="1">ChiGjej1B1-24693</strain>
    </source>
</reference>